<evidence type="ECO:0000313" key="4">
    <source>
        <dbReference type="EMBL" id="KAK1878233.1"/>
    </source>
</evidence>
<dbReference type="SMART" id="SM00175">
    <property type="entry name" value="RAB"/>
    <property type="match status" value="1"/>
</dbReference>
<dbReference type="PROSITE" id="PS51419">
    <property type="entry name" value="RAB"/>
    <property type="match status" value="1"/>
</dbReference>
<evidence type="ECO:0000256" key="3">
    <source>
        <dbReference type="ARBA" id="ARBA00023134"/>
    </source>
</evidence>
<feature type="non-terminal residue" evidence="4">
    <location>
        <position position="189"/>
    </location>
</feature>
<dbReference type="SMART" id="SM00173">
    <property type="entry name" value="RAS"/>
    <property type="match status" value="1"/>
</dbReference>
<dbReference type="SUPFAM" id="SSF52540">
    <property type="entry name" value="P-loop containing nucleoside triphosphate hydrolases"/>
    <property type="match status" value="1"/>
</dbReference>
<dbReference type="Pfam" id="PF00071">
    <property type="entry name" value="Ras"/>
    <property type="match status" value="1"/>
</dbReference>
<dbReference type="InterPro" id="IPR027417">
    <property type="entry name" value="P-loop_NTPase"/>
</dbReference>
<dbReference type="SMART" id="SM00174">
    <property type="entry name" value="RHO"/>
    <property type="match status" value="1"/>
</dbReference>
<accession>A0AAD9B8S5</accession>
<evidence type="ECO:0000256" key="2">
    <source>
        <dbReference type="ARBA" id="ARBA00022741"/>
    </source>
</evidence>
<dbReference type="InterPro" id="IPR001806">
    <property type="entry name" value="Small_GTPase"/>
</dbReference>
<dbReference type="PANTHER" id="PTHR47978">
    <property type="match status" value="1"/>
</dbReference>
<comment type="caution">
    <text evidence="4">The sequence shown here is derived from an EMBL/GenBank/DDBJ whole genome shotgun (WGS) entry which is preliminary data.</text>
</comment>
<dbReference type="Gene3D" id="3.40.50.300">
    <property type="entry name" value="P-loop containing nucleotide triphosphate hydrolases"/>
    <property type="match status" value="1"/>
</dbReference>
<dbReference type="EMBL" id="JASDAP010000027">
    <property type="protein sequence ID" value="KAK1878233.1"/>
    <property type="molecule type" value="Genomic_DNA"/>
</dbReference>
<dbReference type="PRINTS" id="PR00449">
    <property type="entry name" value="RASTRNSFRMNG"/>
</dbReference>
<protein>
    <submittedName>
        <fullName evidence="4">Ras-related protein Rab-26</fullName>
    </submittedName>
</protein>
<sequence>NKVLNIDGVKVKLQIWDTAGQERFRSVTHAYYRDAHALLLLYDVTNKSSFDNIKKPNKSNERHETFIFVPSFISLSLCPRGMDRLQMKWPPAYLRAVKCHGTTAPDGDEKGSADATHERVVKREDGERLAKEFGVPFMETSARSGLNVELAFNGVAKELKHRSIKDPIEKFKLQEYVNKEMKTTGCCRS</sequence>
<evidence type="ECO:0000256" key="1">
    <source>
        <dbReference type="ARBA" id="ARBA00006270"/>
    </source>
</evidence>
<proteinExistence type="inferred from homology"/>
<keyword evidence="3" id="KW-0342">GTP-binding</keyword>
<reference evidence="4" key="1">
    <citation type="submission" date="2023-04" db="EMBL/GenBank/DDBJ databases">
        <title>Chromosome-level genome of Chaenocephalus aceratus.</title>
        <authorList>
            <person name="Park H."/>
        </authorList>
    </citation>
    <scope>NUCLEOTIDE SEQUENCE</scope>
    <source>
        <strain evidence="4">DE</strain>
        <tissue evidence="4">Muscle</tissue>
    </source>
</reference>
<dbReference type="PROSITE" id="PS51421">
    <property type="entry name" value="RAS"/>
    <property type="match status" value="1"/>
</dbReference>
<keyword evidence="2" id="KW-0547">Nucleotide-binding</keyword>
<keyword evidence="5" id="KW-1185">Reference proteome</keyword>
<comment type="similarity">
    <text evidence="1">Belongs to the small GTPase superfamily. Rab family.</text>
</comment>
<dbReference type="GO" id="GO:0003924">
    <property type="term" value="F:GTPase activity"/>
    <property type="evidence" value="ECO:0007669"/>
    <property type="project" value="InterPro"/>
</dbReference>
<dbReference type="GO" id="GO:0005525">
    <property type="term" value="F:GTP binding"/>
    <property type="evidence" value="ECO:0007669"/>
    <property type="project" value="UniProtKB-KW"/>
</dbReference>
<dbReference type="Proteomes" id="UP001228049">
    <property type="component" value="Unassembled WGS sequence"/>
</dbReference>
<organism evidence="4 5">
    <name type="scientific">Dissostichus eleginoides</name>
    <name type="common">Patagonian toothfish</name>
    <name type="synonym">Dissostichus amissus</name>
    <dbReference type="NCBI Taxonomy" id="100907"/>
    <lineage>
        <taxon>Eukaryota</taxon>
        <taxon>Metazoa</taxon>
        <taxon>Chordata</taxon>
        <taxon>Craniata</taxon>
        <taxon>Vertebrata</taxon>
        <taxon>Euteleostomi</taxon>
        <taxon>Actinopterygii</taxon>
        <taxon>Neopterygii</taxon>
        <taxon>Teleostei</taxon>
        <taxon>Neoteleostei</taxon>
        <taxon>Acanthomorphata</taxon>
        <taxon>Eupercaria</taxon>
        <taxon>Perciformes</taxon>
        <taxon>Notothenioidei</taxon>
        <taxon>Nototheniidae</taxon>
        <taxon>Dissostichus</taxon>
    </lineage>
</organism>
<evidence type="ECO:0000313" key="5">
    <source>
        <dbReference type="Proteomes" id="UP001228049"/>
    </source>
</evidence>
<gene>
    <name evidence="4" type="ORF">KUDE01_003540</name>
</gene>
<name>A0AAD9B8S5_DISEL</name>
<dbReference type="AlphaFoldDB" id="A0AAD9B8S5"/>